<keyword evidence="3" id="KW-1133">Transmembrane helix</keyword>
<protein>
    <recommendedName>
        <fullName evidence="6">EF-hand calcium-binding domain-containing protein 14</fullName>
    </recommendedName>
</protein>
<organism evidence="4 5">
    <name type="scientific">Candidula unifasciata</name>
    <dbReference type="NCBI Taxonomy" id="100452"/>
    <lineage>
        <taxon>Eukaryota</taxon>
        <taxon>Metazoa</taxon>
        <taxon>Spiralia</taxon>
        <taxon>Lophotrochozoa</taxon>
        <taxon>Mollusca</taxon>
        <taxon>Gastropoda</taxon>
        <taxon>Heterobranchia</taxon>
        <taxon>Euthyneura</taxon>
        <taxon>Panpulmonata</taxon>
        <taxon>Eupulmonata</taxon>
        <taxon>Stylommatophora</taxon>
        <taxon>Helicina</taxon>
        <taxon>Helicoidea</taxon>
        <taxon>Geomitridae</taxon>
        <taxon>Candidula</taxon>
    </lineage>
</organism>
<name>A0A8S3ZG67_9EUPU</name>
<feature type="coiled-coil region" evidence="1">
    <location>
        <begin position="134"/>
        <end position="161"/>
    </location>
</feature>
<feature type="transmembrane region" description="Helical" evidence="3">
    <location>
        <begin position="66"/>
        <end position="87"/>
    </location>
</feature>
<feature type="region of interest" description="Disordered" evidence="2">
    <location>
        <begin position="376"/>
        <end position="411"/>
    </location>
</feature>
<evidence type="ECO:0000256" key="1">
    <source>
        <dbReference type="SAM" id="Coils"/>
    </source>
</evidence>
<dbReference type="Proteomes" id="UP000678393">
    <property type="component" value="Unassembled WGS sequence"/>
</dbReference>
<dbReference type="EMBL" id="CAJHNH020003058">
    <property type="protein sequence ID" value="CAG5128433.1"/>
    <property type="molecule type" value="Genomic_DNA"/>
</dbReference>
<gene>
    <name evidence="4" type="ORF">CUNI_LOCUS13991</name>
</gene>
<accession>A0A8S3ZG67</accession>
<dbReference type="OrthoDB" id="10009315at2759"/>
<keyword evidence="3" id="KW-0812">Transmembrane</keyword>
<evidence type="ECO:0000256" key="3">
    <source>
        <dbReference type="SAM" id="Phobius"/>
    </source>
</evidence>
<sequence>MSVNGKSKSVTSRNPDYMNILYTDSESDSIPDLKLPPIKGKKLRKRKGGGQRSENLCCDFWTMVKLITAVVVFIVWIILSAMSFWSLRRISEMQEQISALENSNKASTELLKFQSQLAEVNTSVVAVKTGQGGLQEITNTFVEVQKKLKDLETANKELQASVSASKDFLNMPNKLETLSNTLASLGSDVSRLDKDTQTLQKAHFEDRIAALEKSMKEKNATASMTPDKQLETASFNESLHSGLQSLRQELDQFSARISVLEKFTSQPRPASDTAWVTEIVGKLLQEKMANMTVGDQGASNISQPNQVPAGVLPTDKGEFLAFKDDMLDNVEKINETVVILNQELETIAAHLDSHDQALINLTSAILRVGKAVTDHNPGDAGAAATSNNPPTSLPVSTPTGSSHQESSTAPPVLKIKGINSLEDLHKAFNSSWPVDKGQLDVGLLEEDGSPINRSQYKQFDFDHNGLFNEEELAVALGFQHNPR</sequence>
<comment type="caution">
    <text evidence="4">The sequence shown here is derived from an EMBL/GenBank/DDBJ whole genome shotgun (WGS) entry which is preliminary data.</text>
</comment>
<dbReference type="InterPro" id="IPR042352">
    <property type="entry name" value="EFCAB14"/>
</dbReference>
<evidence type="ECO:0008006" key="6">
    <source>
        <dbReference type="Google" id="ProtNLM"/>
    </source>
</evidence>
<proteinExistence type="predicted"/>
<dbReference type="AlphaFoldDB" id="A0A8S3ZG67"/>
<feature type="coiled-coil region" evidence="1">
    <location>
        <begin position="201"/>
        <end position="263"/>
    </location>
</feature>
<evidence type="ECO:0000256" key="2">
    <source>
        <dbReference type="SAM" id="MobiDB-lite"/>
    </source>
</evidence>
<reference evidence="4" key="1">
    <citation type="submission" date="2021-04" db="EMBL/GenBank/DDBJ databases">
        <authorList>
            <consortium name="Molecular Ecology Group"/>
        </authorList>
    </citation>
    <scope>NUCLEOTIDE SEQUENCE</scope>
</reference>
<dbReference type="PANTHER" id="PTHR15717">
    <property type="entry name" value="PROTEIN KIAA0494"/>
    <property type="match status" value="1"/>
</dbReference>
<keyword evidence="3" id="KW-0472">Membrane</keyword>
<dbReference type="PANTHER" id="PTHR15717:SF2">
    <property type="entry name" value="EF-HAND CALCIUM-BINDING DOMAIN-CONTAINING PROTEIN 14"/>
    <property type="match status" value="1"/>
</dbReference>
<feature type="non-terminal residue" evidence="4">
    <location>
        <position position="483"/>
    </location>
</feature>
<keyword evidence="1" id="KW-0175">Coiled coil</keyword>
<feature type="compositionally biased region" description="Polar residues" evidence="2">
    <location>
        <begin position="384"/>
        <end position="409"/>
    </location>
</feature>
<keyword evidence="5" id="KW-1185">Reference proteome</keyword>
<evidence type="ECO:0000313" key="4">
    <source>
        <dbReference type="EMBL" id="CAG5128433.1"/>
    </source>
</evidence>
<evidence type="ECO:0000313" key="5">
    <source>
        <dbReference type="Proteomes" id="UP000678393"/>
    </source>
</evidence>